<evidence type="ECO:0000259" key="1">
    <source>
        <dbReference type="PROSITE" id="PS50404"/>
    </source>
</evidence>
<accession>A0A6G7VMG3</accession>
<keyword evidence="2" id="KW-0808">Transferase</keyword>
<proteinExistence type="predicted"/>
<dbReference type="GO" id="GO:0005737">
    <property type="term" value="C:cytoplasm"/>
    <property type="evidence" value="ECO:0007669"/>
    <property type="project" value="TreeGrafter"/>
</dbReference>
<dbReference type="InterPro" id="IPR036282">
    <property type="entry name" value="Glutathione-S-Trfase_C_sf"/>
</dbReference>
<reference evidence="2 3" key="1">
    <citation type="submission" date="2020-03" db="EMBL/GenBank/DDBJ databases">
        <title>Complete genome sequence of Monaibacterium sp. ALG8 with diverse plasmids.</title>
        <authorList>
            <person name="Sun C."/>
        </authorList>
    </citation>
    <scope>NUCLEOTIDE SEQUENCE [LARGE SCALE GENOMIC DNA]</scope>
    <source>
        <strain evidence="2 3">ALG8</strain>
    </source>
</reference>
<dbReference type="Pfam" id="PF13410">
    <property type="entry name" value="GST_C_2"/>
    <property type="match status" value="1"/>
</dbReference>
<dbReference type="InterPro" id="IPR036249">
    <property type="entry name" value="Thioredoxin-like_sf"/>
</dbReference>
<dbReference type="SUPFAM" id="SSF47616">
    <property type="entry name" value="GST C-terminal domain-like"/>
    <property type="match status" value="1"/>
</dbReference>
<protein>
    <submittedName>
        <fullName evidence="2">Glutathione S-transferase</fullName>
    </submittedName>
</protein>
<dbReference type="Proteomes" id="UP000500791">
    <property type="component" value="Chromosome"/>
</dbReference>
<dbReference type="InterPro" id="IPR004045">
    <property type="entry name" value="Glutathione_S-Trfase_N"/>
</dbReference>
<dbReference type="GO" id="GO:0016740">
    <property type="term" value="F:transferase activity"/>
    <property type="evidence" value="ECO:0007669"/>
    <property type="project" value="UniProtKB-KW"/>
</dbReference>
<name>A0A6G7VMG3_9RHOB</name>
<dbReference type="CDD" id="cd03049">
    <property type="entry name" value="GST_N_3"/>
    <property type="match status" value="1"/>
</dbReference>
<sequence>MKLYDSKTSPYCRKVMVLAHEAGQVDALTLDYVAGTAVSPGTLPVSVNPLGKIPCLVRPDGPALYDSRVICAYLDDLWGTNLYPTGTRRWETLTLEATADGMLDAALLWVYEVRLRDEAQWNHGWRDGQVAKVVRALDALEARWLAHLHGPLDMGQIAIGVALGYLDFRQPVGAWREGRPALAAWYETFSQRPSMLATVPVE</sequence>
<dbReference type="KEGG" id="mon:G8E03_11175"/>
<dbReference type="AlphaFoldDB" id="A0A6G7VMG3"/>
<dbReference type="Gene3D" id="3.40.30.10">
    <property type="entry name" value="Glutaredoxin"/>
    <property type="match status" value="1"/>
</dbReference>
<gene>
    <name evidence="2" type="ORF">G8E03_11175</name>
</gene>
<dbReference type="EMBL" id="CP049811">
    <property type="protein sequence ID" value="QIK41283.1"/>
    <property type="molecule type" value="Genomic_DNA"/>
</dbReference>
<dbReference type="CDD" id="cd03205">
    <property type="entry name" value="GST_C_6"/>
    <property type="match status" value="1"/>
</dbReference>
<dbReference type="PROSITE" id="PS50404">
    <property type="entry name" value="GST_NTER"/>
    <property type="match status" value="1"/>
</dbReference>
<dbReference type="Pfam" id="PF13409">
    <property type="entry name" value="GST_N_2"/>
    <property type="match status" value="1"/>
</dbReference>
<dbReference type="SUPFAM" id="SSF52833">
    <property type="entry name" value="Thioredoxin-like"/>
    <property type="match status" value="1"/>
</dbReference>
<dbReference type="Gene3D" id="1.20.1050.10">
    <property type="match status" value="1"/>
</dbReference>
<organism evidence="2 3">
    <name type="scientific">Pontivivens nitratireducens</name>
    <dbReference type="NCBI Taxonomy" id="2758038"/>
    <lineage>
        <taxon>Bacteria</taxon>
        <taxon>Pseudomonadati</taxon>
        <taxon>Pseudomonadota</taxon>
        <taxon>Alphaproteobacteria</taxon>
        <taxon>Rhodobacterales</taxon>
        <taxon>Paracoccaceae</taxon>
        <taxon>Pontivivens</taxon>
    </lineage>
</organism>
<evidence type="ECO:0000313" key="3">
    <source>
        <dbReference type="Proteomes" id="UP000500791"/>
    </source>
</evidence>
<dbReference type="InterPro" id="IPR050983">
    <property type="entry name" value="GST_Omega/HSP26"/>
</dbReference>
<evidence type="ECO:0000313" key="2">
    <source>
        <dbReference type="EMBL" id="QIK41283.1"/>
    </source>
</evidence>
<dbReference type="PANTHER" id="PTHR43968">
    <property type="match status" value="1"/>
</dbReference>
<keyword evidence="3" id="KW-1185">Reference proteome</keyword>
<dbReference type="PANTHER" id="PTHR43968:SF6">
    <property type="entry name" value="GLUTATHIONE S-TRANSFERASE OMEGA"/>
    <property type="match status" value="1"/>
</dbReference>
<feature type="domain" description="GST N-terminal" evidence="1">
    <location>
        <begin position="1"/>
        <end position="82"/>
    </location>
</feature>
<dbReference type="RefSeq" id="WP_166191757.1">
    <property type="nucleotide sequence ID" value="NZ_CP049811.1"/>
</dbReference>